<organism evidence="2 3">
    <name type="scientific">Dermatophagoides pteronyssinus</name>
    <name type="common">European house dust mite</name>
    <dbReference type="NCBI Taxonomy" id="6956"/>
    <lineage>
        <taxon>Eukaryota</taxon>
        <taxon>Metazoa</taxon>
        <taxon>Ecdysozoa</taxon>
        <taxon>Arthropoda</taxon>
        <taxon>Chelicerata</taxon>
        <taxon>Arachnida</taxon>
        <taxon>Acari</taxon>
        <taxon>Acariformes</taxon>
        <taxon>Sarcoptiformes</taxon>
        <taxon>Astigmata</taxon>
        <taxon>Psoroptidia</taxon>
        <taxon>Analgoidea</taxon>
        <taxon>Pyroglyphidae</taxon>
        <taxon>Dermatophagoidinae</taxon>
        <taxon>Dermatophagoides</taxon>
    </lineage>
</organism>
<evidence type="ECO:0000313" key="2">
    <source>
        <dbReference type="EMBL" id="KAH9415043.1"/>
    </source>
</evidence>
<reference evidence="2 3" key="1">
    <citation type="journal article" date="2018" name="J. Allergy Clin. Immunol.">
        <title>High-quality assembly of Dermatophagoides pteronyssinus genome and transcriptome reveals a wide range of novel allergens.</title>
        <authorList>
            <person name="Liu X.Y."/>
            <person name="Yang K.Y."/>
            <person name="Wang M.Q."/>
            <person name="Kwok J.S."/>
            <person name="Zeng X."/>
            <person name="Yang Z."/>
            <person name="Xiao X.J."/>
            <person name="Lau C.P."/>
            <person name="Li Y."/>
            <person name="Huang Z.M."/>
            <person name="Ba J.G."/>
            <person name="Yim A.K."/>
            <person name="Ouyang C.Y."/>
            <person name="Ngai S.M."/>
            <person name="Chan T.F."/>
            <person name="Leung E.L."/>
            <person name="Liu L."/>
            <person name="Liu Z.G."/>
            <person name="Tsui S.K."/>
        </authorList>
    </citation>
    <scope>NUCLEOTIDE SEQUENCE [LARGE SCALE GENOMIC DNA]</scope>
    <source>
        <strain evidence="2">Derp</strain>
    </source>
</reference>
<gene>
    <name evidence="2" type="ORF">DERP_013513</name>
</gene>
<feature type="region of interest" description="Disordered" evidence="1">
    <location>
        <begin position="179"/>
        <end position="213"/>
    </location>
</feature>
<feature type="compositionally biased region" description="Gly residues" evidence="1">
    <location>
        <begin position="189"/>
        <end position="204"/>
    </location>
</feature>
<keyword evidence="3" id="KW-1185">Reference proteome</keyword>
<protein>
    <submittedName>
        <fullName evidence="2">Uncharacterized protein</fullName>
    </submittedName>
</protein>
<dbReference type="EMBL" id="NJHN03000100">
    <property type="protein sequence ID" value="KAH9415043.1"/>
    <property type="molecule type" value="Genomic_DNA"/>
</dbReference>
<comment type="caution">
    <text evidence="2">The sequence shown here is derived from an EMBL/GenBank/DDBJ whole genome shotgun (WGS) entry which is preliminary data.</text>
</comment>
<accession>A0ABQ8IXJ3</accession>
<sequence length="213" mass="22732">MNLFIQTMTNNLFGFKCGNIFFITKFKYIGFICLALIASTNAYSNSGSGYSNYGSSSGSLSSYGGYGSGNNGDGGGGDQKSYGSALGGMEQPQVIEVSPDQLPVQVHFRTASSRLNVQQSHAGGAMPQVEHASFQDEPHRVVHEVVKPVIQEVREIIQPYRRVTQEIRPVIEEVHTVVHKGENRRPGSGLQGKGGYGNGGGGGQYAKSKAAKA</sequence>
<evidence type="ECO:0000313" key="3">
    <source>
        <dbReference type="Proteomes" id="UP000887458"/>
    </source>
</evidence>
<evidence type="ECO:0000256" key="1">
    <source>
        <dbReference type="SAM" id="MobiDB-lite"/>
    </source>
</evidence>
<reference evidence="2 3" key="2">
    <citation type="journal article" date="2022" name="Mol. Biol. Evol.">
        <title>Comparative Genomics Reveals Insights into the Divergent Evolution of Astigmatic Mites and Household Pest Adaptations.</title>
        <authorList>
            <person name="Xiong Q."/>
            <person name="Wan A.T."/>
            <person name="Liu X."/>
            <person name="Fung C.S."/>
            <person name="Xiao X."/>
            <person name="Malainual N."/>
            <person name="Hou J."/>
            <person name="Wang L."/>
            <person name="Wang M."/>
            <person name="Yang K.Y."/>
            <person name="Cui Y."/>
            <person name="Leung E.L."/>
            <person name="Nong W."/>
            <person name="Shin S.K."/>
            <person name="Au S.W."/>
            <person name="Jeong K.Y."/>
            <person name="Chew F.T."/>
            <person name="Hui J.H."/>
            <person name="Leung T.F."/>
            <person name="Tungtrongchitr A."/>
            <person name="Zhong N."/>
            <person name="Liu Z."/>
            <person name="Tsui S.K."/>
        </authorList>
    </citation>
    <scope>NUCLEOTIDE SEQUENCE [LARGE SCALE GENOMIC DNA]</scope>
    <source>
        <strain evidence="2">Derp</strain>
    </source>
</reference>
<name>A0ABQ8IXJ3_DERPT</name>
<dbReference type="Proteomes" id="UP000887458">
    <property type="component" value="Unassembled WGS sequence"/>
</dbReference>
<proteinExistence type="predicted"/>